<reference evidence="1 2" key="1">
    <citation type="submission" date="2020-08" db="EMBL/GenBank/DDBJ databases">
        <title>Genomic Encyclopedia of Type Strains, Phase IV (KMG-IV): sequencing the most valuable type-strain genomes for metagenomic binning, comparative biology and taxonomic classification.</title>
        <authorList>
            <person name="Goeker M."/>
        </authorList>
    </citation>
    <scope>NUCLEOTIDE SEQUENCE [LARGE SCALE GENOMIC DNA]</scope>
    <source>
        <strain evidence="1 2">DSM 100021</strain>
    </source>
</reference>
<dbReference type="Gene3D" id="1.25.40.380">
    <property type="entry name" value="Protein of unknown function DUF1810"/>
    <property type="match status" value="1"/>
</dbReference>
<gene>
    <name evidence="1" type="ORF">GGQ71_000001</name>
</gene>
<evidence type="ECO:0000313" key="1">
    <source>
        <dbReference type="EMBL" id="MBB4005765.1"/>
    </source>
</evidence>
<feature type="non-terminal residue" evidence="1">
    <location>
        <position position="88"/>
    </location>
</feature>
<evidence type="ECO:0008006" key="3">
    <source>
        <dbReference type="Google" id="ProtNLM"/>
    </source>
</evidence>
<organism evidence="1 2">
    <name type="scientific">Allorhizobium taibaishanense</name>
    <dbReference type="NCBI Taxonomy" id="887144"/>
    <lineage>
        <taxon>Bacteria</taxon>
        <taxon>Pseudomonadati</taxon>
        <taxon>Pseudomonadota</taxon>
        <taxon>Alphaproteobacteria</taxon>
        <taxon>Hyphomicrobiales</taxon>
        <taxon>Rhizobiaceae</taxon>
        <taxon>Rhizobium/Agrobacterium group</taxon>
        <taxon>Allorhizobium</taxon>
    </lineage>
</organism>
<evidence type="ECO:0000313" key="2">
    <source>
        <dbReference type="Proteomes" id="UP000544107"/>
    </source>
</evidence>
<comment type="caution">
    <text evidence="1">The sequence shown here is derived from an EMBL/GenBank/DDBJ whole genome shotgun (WGS) entry which is preliminary data.</text>
</comment>
<dbReference type="EMBL" id="JACIED010000001">
    <property type="protein sequence ID" value="MBB4005765.1"/>
    <property type="molecule type" value="Genomic_DNA"/>
</dbReference>
<protein>
    <recommendedName>
        <fullName evidence="3">Calpastatin</fullName>
    </recommendedName>
</protein>
<dbReference type="InterPro" id="IPR014937">
    <property type="entry name" value="DUF1810"/>
</dbReference>
<dbReference type="InterPro" id="IPR036287">
    <property type="entry name" value="Rv1873-like_sf"/>
</dbReference>
<accession>A0A7W6MS64</accession>
<dbReference type="RefSeq" id="WP_234911305.1">
    <property type="nucleotide sequence ID" value="NZ_JACIED010000001.1"/>
</dbReference>
<proteinExistence type="predicted"/>
<dbReference type="SUPFAM" id="SSF140736">
    <property type="entry name" value="Rv1873-like"/>
    <property type="match status" value="1"/>
</dbReference>
<dbReference type="Proteomes" id="UP000544107">
    <property type="component" value="Unassembled WGS sequence"/>
</dbReference>
<name>A0A7W6MS64_9HYPH</name>
<dbReference type="Pfam" id="PF08837">
    <property type="entry name" value="DUF1810"/>
    <property type="match status" value="1"/>
</dbReference>
<dbReference type="AlphaFoldDB" id="A0A7W6MS64"/>
<sequence length="88" mass="10176">MTAISEEFVTYVGWGLHDRVVGNGPTRLSSPTNPNFTRRAKDKEMGFDLGRFVKAQYEVYDNALQELRDGKKKSHWMWFIFPQIHGLG</sequence>